<dbReference type="RefSeq" id="WP_009152062.1">
    <property type="nucleotide sequence ID" value="NZ_CM001439.1"/>
</dbReference>
<sequence>MPITWDDAGAGQGAVGAGVGAGAAAVSALDAKAMDKMAAETREMVSAARQGHFRVSEDAAEPIRKTLSEMQNRVQTLRADLSYKFMQEPQLGSHAYGQTVATHQMKTAVEAPGSAFDVLGKLEQVLSDADKALELAMRKYRDNEDSASSTFRSEVV</sequence>
<dbReference type="HOGENOM" id="CLU_117639_0_0_11"/>
<dbReference type="EMBL" id="CM001439">
    <property type="protein sequence ID" value="EHR48671.1"/>
    <property type="molecule type" value="Genomic_DNA"/>
</dbReference>
<dbReference type="STRING" id="882083.SacmaDRAFT_0364"/>
<reference evidence="1 2" key="1">
    <citation type="journal article" date="2012" name="Stand. Genomic Sci.">
        <title>Genome sequence of the ocean sediment bacterium Saccharomonospora marina type strain (XMU15(T)).</title>
        <authorList>
            <person name="Klenk H.P."/>
            <person name="Lu M."/>
            <person name="Lucas S."/>
            <person name="Lapidus A."/>
            <person name="Copeland A."/>
            <person name="Pitluck S."/>
            <person name="Goodwin L.A."/>
            <person name="Han C."/>
            <person name="Tapia R."/>
            <person name="Brambilla E.M."/>
            <person name="Potter G."/>
            <person name="Land M."/>
            <person name="Ivanova N."/>
            <person name="Rohde M."/>
            <person name="Goker M."/>
            <person name="Detter J.C."/>
            <person name="Li W.J."/>
            <person name="Kyrpides N.C."/>
            <person name="Woyke T."/>
        </authorList>
    </citation>
    <scope>NUCLEOTIDE SEQUENCE [LARGE SCALE GENOMIC DNA]</scope>
    <source>
        <strain evidence="1 2">XMU15</strain>
    </source>
</reference>
<evidence type="ECO:0000313" key="1">
    <source>
        <dbReference type="EMBL" id="EHR48671.1"/>
    </source>
</evidence>
<dbReference type="Proteomes" id="UP000004926">
    <property type="component" value="Chromosome"/>
</dbReference>
<gene>
    <name evidence="1" type="ORF">SacmaDRAFT_0364</name>
</gene>
<keyword evidence="2" id="KW-1185">Reference proteome</keyword>
<accession>H5X275</accession>
<dbReference type="eggNOG" id="ENOG50348JQ">
    <property type="taxonomic scope" value="Bacteria"/>
</dbReference>
<name>H5X275_9PSEU</name>
<evidence type="ECO:0000313" key="2">
    <source>
        <dbReference type="Proteomes" id="UP000004926"/>
    </source>
</evidence>
<protein>
    <submittedName>
        <fullName evidence="1">Uncharacterized protein</fullName>
    </submittedName>
</protein>
<proteinExistence type="predicted"/>
<dbReference type="AlphaFoldDB" id="H5X275"/>
<organism evidence="1 2">
    <name type="scientific">Saccharomonospora marina XMU15</name>
    <dbReference type="NCBI Taxonomy" id="882083"/>
    <lineage>
        <taxon>Bacteria</taxon>
        <taxon>Bacillati</taxon>
        <taxon>Actinomycetota</taxon>
        <taxon>Actinomycetes</taxon>
        <taxon>Pseudonocardiales</taxon>
        <taxon>Pseudonocardiaceae</taxon>
        <taxon>Saccharomonospora</taxon>
    </lineage>
</organism>